<sequence>MGRPLWTCPNSWRSPACWWRRWRHGPLIPACWDTSTASLRSRRSIGRRSGASMPMLPTRHPVRRRPVLVLTIPSGRDRRRPCPSFWLRWRNCPGGSTRLGPDWRGIRIGSSTSTPPGVRCWEYRRARLRTAMARTISGRPCGSTESRRRREWRGRSACWPAMTRPACSPMPWSLRKCRSWLGPWPRQPWIRPRWTPWRQPWLRLPGMLGWPVSIQTSYTAWSPRGSGSSSNMPASRILKP</sequence>
<proteinExistence type="predicted"/>
<organism evidence="2 3">
    <name type="scientific">Citricoccus parietis</name>
    <dbReference type="NCBI Taxonomy" id="592307"/>
    <lineage>
        <taxon>Bacteria</taxon>
        <taxon>Bacillati</taxon>
        <taxon>Actinomycetota</taxon>
        <taxon>Actinomycetes</taxon>
        <taxon>Micrococcales</taxon>
        <taxon>Micrococcaceae</taxon>
        <taxon>Citricoccus</taxon>
    </lineage>
</organism>
<evidence type="ECO:0000256" key="1">
    <source>
        <dbReference type="SAM" id="MobiDB-lite"/>
    </source>
</evidence>
<dbReference type="EMBL" id="JBHMFI010000001">
    <property type="protein sequence ID" value="MFB9071186.1"/>
    <property type="molecule type" value="Genomic_DNA"/>
</dbReference>
<evidence type="ECO:0000313" key="2">
    <source>
        <dbReference type="EMBL" id="MFB9071186.1"/>
    </source>
</evidence>
<accession>A0ABV5FWX3</accession>
<keyword evidence="3" id="KW-1185">Reference proteome</keyword>
<dbReference type="Proteomes" id="UP001589575">
    <property type="component" value="Unassembled WGS sequence"/>
</dbReference>
<evidence type="ECO:0000313" key="3">
    <source>
        <dbReference type="Proteomes" id="UP001589575"/>
    </source>
</evidence>
<gene>
    <name evidence="2" type="ORF">ACFFX0_08255</name>
</gene>
<feature type="compositionally biased region" description="Polar residues" evidence="1">
    <location>
        <begin position="221"/>
        <end position="233"/>
    </location>
</feature>
<reference evidence="2 3" key="1">
    <citation type="submission" date="2024-09" db="EMBL/GenBank/DDBJ databases">
        <authorList>
            <person name="Sun Q."/>
            <person name="Mori K."/>
        </authorList>
    </citation>
    <scope>NUCLEOTIDE SEQUENCE [LARGE SCALE GENOMIC DNA]</scope>
    <source>
        <strain evidence="2 3">CCM 7609</strain>
    </source>
</reference>
<comment type="caution">
    <text evidence="2">The sequence shown here is derived from an EMBL/GenBank/DDBJ whole genome shotgun (WGS) entry which is preliminary data.</text>
</comment>
<feature type="region of interest" description="Disordered" evidence="1">
    <location>
        <begin position="221"/>
        <end position="240"/>
    </location>
</feature>
<protein>
    <submittedName>
        <fullName evidence="2">Uncharacterized protein</fullName>
    </submittedName>
</protein>
<name>A0ABV5FWX3_9MICC</name>